<organism evidence="1 2">
    <name type="scientific">Periplaneta americana</name>
    <name type="common">American cockroach</name>
    <name type="synonym">Blatta americana</name>
    <dbReference type="NCBI Taxonomy" id="6978"/>
    <lineage>
        <taxon>Eukaryota</taxon>
        <taxon>Metazoa</taxon>
        <taxon>Ecdysozoa</taxon>
        <taxon>Arthropoda</taxon>
        <taxon>Hexapoda</taxon>
        <taxon>Insecta</taxon>
        <taxon>Pterygota</taxon>
        <taxon>Neoptera</taxon>
        <taxon>Polyneoptera</taxon>
        <taxon>Dictyoptera</taxon>
        <taxon>Blattodea</taxon>
        <taxon>Blattoidea</taxon>
        <taxon>Blattidae</taxon>
        <taxon>Blattinae</taxon>
        <taxon>Periplaneta</taxon>
    </lineage>
</organism>
<protein>
    <submittedName>
        <fullName evidence="1">Uncharacterized protein</fullName>
    </submittedName>
</protein>
<proteinExistence type="predicted"/>
<dbReference type="Proteomes" id="UP001148838">
    <property type="component" value="Unassembled WGS sequence"/>
</dbReference>
<gene>
    <name evidence="1" type="ORF">ANN_18217</name>
</gene>
<dbReference type="EMBL" id="JAJSOF020000023">
    <property type="protein sequence ID" value="KAJ4435601.1"/>
    <property type="molecule type" value="Genomic_DNA"/>
</dbReference>
<evidence type="ECO:0000313" key="1">
    <source>
        <dbReference type="EMBL" id="KAJ4435601.1"/>
    </source>
</evidence>
<reference evidence="1 2" key="1">
    <citation type="journal article" date="2022" name="Allergy">
        <title>Genome assembly and annotation of Periplaneta americana reveal a comprehensive cockroach allergen profile.</title>
        <authorList>
            <person name="Wang L."/>
            <person name="Xiong Q."/>
            <person name="Saelim N."/>
            <person name="Wang L."/>
            <person name="Nong W."/>
            <person name="Wan A.T."/>
            <person name="Shi M."/>
            <person name="Liu X."/>
            <person name="Cao Q."/>
            <person name="Hui J.H.L."/>
            <person name="Sookrung N."/>
            <person name="Leung T.F."/>
            <person name="Tungtrongchitr A."/>
            <person name="Tsui S.K.W."/>
        </authorList>
    </citation>
    <scope>NUCLEOTIDE SEQUENCE [LARGE SCALE GENOMIC DNA]</scope>
    <source>
        <strain evidence="1">PWHHKU_190912</strain>
    </source>
</reference>
<name>A0ABQ8SPA9_PERAM</name>
<evidence type="ECO:0000313" key="2">
    <source>
        <dbReference type="Proteomes" id="UP001148838"/>
    </source>
</evidence>
<keyword evidence="2" id="KW-1185">Reference proteome</keyword>
<sequence length="90" mass="10277">MAGLCEGGNEPPGSLKVSKGRFYLREDARDDLEEKGDRWRQDESWEINGDGCEVGIDGMMGKRKREIDRKRESFVWKAANNRWLGPSFVG</sequence>
<accession>A0ABQ8SPA9</accession>
<comment type="caution">
    <text evidence="1">The sequence shown here is derived from an EMBL/GenBank/DDBJ whole genome shotgun (WGS) entry which is preliminary data.</text>
</comment>